<dbReference type="AlphaFoldDB" id="A0A644X9Y4"/>
<dbReference type="EMBL" id="VSSQ01002050">
    <property type="protein sequence ID" value="MPM12992.1"/>
    <property type="molecule type" value="Genomic_DNA"/>
</dbReference>
<comment type="caution">
    <text evidence="2">The sequence shown here is derived from an EMBL/GenBank/DDBJ whole genome shotgun (WGS) entry which is preliminary data.</text>
</comment>
<sequence>MIIRATSKTLNIARIAPVKNLAEIEGPLPGEWYVSLVPTGRKGVSAIHFVHNPTMLSVVVMGRSLNKALEEFPLRAAALLRRFGFVELVQRFEFDSAREIYTTNNRGILSNMNQMKYYIEWEFAMAEELGPAALSLIENRLIKDIISGKIAQGQDYMKPIDVLTRLRDAQEQDASLG</sequence>
<gene>
    <name evidence="2" type="ORF">SDC9_59347</name>
</gene>
<dbReference type="Pfam" id="PF22016">
    <property type="entry name" value="DUF6933"/>
    <property type="match status" value="1"/>
</dbReference>
<evidence type="ECO:0000259" key="1">
    <source>
        <dbReference type="Pfam" id="PF22016"/>
    </source>
</evidence>
<proteinExistence type="predicted"/>
<evidence type="ECO:0000313" key="2">
    <source>
        <dbReference type="EMBL" id="MPM12992.1"/>
    </source>
</evidence>
<organism evidence="2">
    <name type="scientific">bioreactor metagenome</name>
    <dbReference type="NCBI Taxonomy" id="1076179"/>
    <lineage>
        <taxon>unclassified sequences</taxon>
        <taxon>metagenomes</taxon>
        <taxon>ecological metagenomes</taxon>
    </lineage>
</organism>
<reference evidence="2" key="1">
    <citation type="submission" date="2019-08" db="EMBL/GenBank/DDBJ databases">
        <authorList>
            <person name="Kucharzyk K."/>
            <person name="Murdoch R.W."/>
            <person name="Higgins S."/>
            <person name="Loffler F."/>
        </authorList>
    </citation>
    <scope>NUCLEOTIDE SEQUENCE</scope>
</reference>
<feature type="domain" description="DUF6933" evidence="1">
    <location>
        <begin position="2"/>
        <end position="161"/>
    </location>
</feature>
<accession>A0A644X9Y4</accession>
<protein>
    <recommendedName>
        <fullName evidence="1">DUF6933 domain-containing protein</fullName>
    </recommendedName>
</protein>
<name>A0A644X9Y4_9ZZZZ</name>
<dbReference type="InterPro" id="IPR053864">
    <property type="entry name" value="DUF6933"/>
</dbReference>